<dbReference type="Pfam" id="PF14033">
    <property type="entry name" value="DUF4246"/>
    <property type="match status" value="2"/>
</dbReference>
<dbReference type="InterPro" id="IPR049207">
    <property type="entry name" value="DUF4246_N"/>
</dbReference>
<evidence type="ECO:0000259" key="1">
    <source>
        <dbReference type="Pfam" id="PF14033"/>
    </source>
</evidence>
<gene>
    <name evidence="3" type="ORF">BDZ94DRAFT_1231203</name>
</gene>
<dbReference type="Pfam" id="PF21666">
    <property type="entry name" value="DUF4246_N"/>
    <property type="match status" value="1"/>
</dbReference>
<protein>
    <submittedName>
        <fullName evidence="3">Uncharacterized protein</fullName>
    </submittedName>
</protein>
<dbReference type="AlphaFoldDB" id="A0A9P5YID0"/>
<dbReference type="InterPro" id="IPR025340">
    <property type="entry name" value="DUF4246"/>
</dbReference>
<reference evidence="3" key="1">
    <citation type="submission" date="2020-11" db="EMBL/GenBank/DDBJ databases">
        <authorList>
            <consortium name="DOE Joint Genome Institute"/>
            <person name="Ahrendt S."/>
            <person name="Riley R."/>
            <person name="Andreopoulos W."/>
            <person name="Labutti K."/>
            <person name="Pangilinan J."/>
            <person name="Ruiz-Duenas F.J."/>
            <person name="Barrasa J.M."/>
            <person name="Sanchez-Garcia M."/>
            <person name="Camarero S."/>
            <person name="Miyauchi S."/>
            <person name="Serrano A."/>
            <person name="Linde D."/>
            <person name="Babiker R."/>
            <person name="Drula E."/>
            <person name="Ayuso-Fernandez I."/>
            <person name="Pacheco R."/>
            <person name="Padilla G."/>
            <person name="Ferreira P."/>
            <person name="Barriuso J."/>
            <person name="Kellner H."/>
            <person name="Castanera R."/>
            <person name="Alfaro M."/>
            <person name="Ramirez L."/>
            <person name="Pisabarro A.G."/>
            <person name="Kuo A."/>
            <person name="Tritt A."/>
            <person name="Lipzen A."/>
            <person name="He G."/>
            <person name="Yan M."/>
            <person name="Ng V."/>
            <person name="Cullen D."/>
            <person name="Martin F."/>
            <person name="Rosso M.-N."/>
            <person name="Henrissat B."/>
            <person name="Hibbett D."/>
            <person name="Martinez A.T."/>
            <person name="Grigoriev I.V."/>
        </authorList>
    </citation>
    <scope>NUCLEOTIDE SEQUENCE</scope>
    <source>
        <strain evidence="3">CBS 247.69</strain>
    </source>
</reference>
<dbReference type="EMBL" id="MU150229">
    <property type="protein sequence ID" value="KAF9469542.1"/>
    <property type="molecule type" value="Genomic_DNA"/>
</dbReference>
<comment type="caution">
    <text evidence="3">The sequence shown here is derived from an EMBL/GenBank/DDBJ whole genome shotgun (WGS) entry which is preliminary data.</text>
</comment>
<proteinExistence type="predicted"/>
<organism evidence="3 4">
    <name type="scientific">Collybia nuda</name>
    <dbReference type="NCBI Taxonomy" id="64659"/>
    <lineage>
        <taxon>Eukaryota</taxon>
        <taxon>Fungi</taxon>
        <taxon>Dikarya</taxon>
        <taxon>Basidiomycota</taxon>
        <taxon>Agaricomycotina</taxon>
        <taxon>Agaricomycetes</taxon>
        <taxon>Agaricomycetidae</taxon>
        <taxon>Agaricales</taxon>
        <taxon>Tricholomatineae</taxon>
        <taxon>Clitocybaceae</taxon>
        <taxon>Collybia</taxon>
    </lineage>
</organism>
<evidence type="ECO:0000259" key="2">
    <source>
        <dbReference type="Pfam" id="PF21666"/>
    </source>
</evidence>
<dbReference type="PANTHER" id="PTHR33119">
    <property type="entry name" value="IFI3P"/>
    <property type="match status" value="1"/>
</dbReference>
<dbReference type="OrthoDB" id="415532at2759"/>
<evidence type="ECO:0000313" key="3">
    <source>
        <dbReference type="EMBL" id="KAF9469542.1"/>
    </source>
</evidence>
<sequence length="343" mass="40037">MNEITDKPDWHLKIFDDAITSKWRVEMLATKGRDITEKIVNYRILVDSLTTLTDFMGRYGGRKLVPVPPKVEARVWAEVWNMTLTPLRGDLNEARIQYNDLQYDPNPPQRQPDEEMVDFRKRRMDWIITTRKLVLPEPGLFHPPEEPTSLVDNRKDYSHRGLQIIVKLANIHLTPERPEYKGGTWHVEGQLNEHICATALYYYHNNNASYLAFRQQSDPEQAEDTTYEQDQHEWLEEIYGYPTKPGHHKILALFLVDPNIRIILTSNVPSQRKDWWIEAVRQQGGLLSDLPAELQDSIFDSVDFPIGLSEAKALRLELMEERTSAVKLQNTEFTSRKFSLCEH</sequence>
<name>A0A9P5YID0_9AGAR</name>
<accession>A0A9P5YID0</accession>
<keyword evidence="4" id="KW-1185">Reference proteome</keyword>
<feature type="domain" description="DUF4246" evidence="2">
    <location>
        <begin position="1"/>
        <end position="26"/>
    </location>
</feature>
<dbReference type="InterPro" id="IPR049192">
    <property type="entry name" value="DUF4246_C"/>
</dbReference>
<feature type="domain" description="DUF4246" evidence="1">
    <location>
        <begin position="242"/>
        <end position="278"/>
    </location>
</feature>
<evidence type="ECO:0000313" key="4">
    <source>
        <dbReference type="Proteomes" id="UP000807353"/>
    </source>
</evidence>
<feature type="domain" description="DUF4246" evidence="1">
    <location>
        <begin position="78"/>
        <end position="241"/>
    </location>
</feature>
<dbReference type="PANTHER" id="PTHR33119:SF1">
    <property type="entry name" value="FE2OG DIOXYGENASE DOMAIN-CONTAINING PROTEIN"/>
    <property type="match status" value="1"/>
</dbReference>
<dbReference type="Proteomes" id="UP000807353">
    <property type="component" value="Unassembled WGS sequence"/>
</dbReference>